<dbReference type="AlphaFoldDB" id="A0A934SVW2"/>
<comment type="caution">
    <text evidence="2">The sequence shown here is derived from an EMBL/GenBank/DDBJ whole genome shotgun (WGS) entry which is preliminary data.</text>
</comment>
<feature type="domain" description="SnoaL-like" evidence="1">
    <location>
        <begin position="8"/>
        <end position="131"/>
    </location>
</feature>
<reference evidence="2" key="1">
    <citation type="submission" date="2021-01" db="EMBL/GenBank/DDBJ databases">
        <title>Lacisediminihabitans sp. nov. strain G11-30, isolated from Antarctic Soil.</title>
        <authorList>
            <person name="Li J."/>
        </authorList>
    </citation>
    <scope>NUCLEOTIDE SEQUENCE</scope>
    <source>
        <strain evidence="2">G11-30</strain>
    </source>
</reference>
<dbReference type="RefSeq" id="WP_200557176.1">
    <property type="nucleotide sequence ID" value="NZ_JAEPES010000006.1"/>
</dbReference>
<dbReference type="InterPro" id="IPR032710">
    <property type="entry name" value="NTF2-like_dom_sf"/>
</dbReference>
<dbReference type="InterPro" id="IPR037401">
    <property type="entry name" value="SnoaL-like"/>
</dbReference>
<dbReference type="EMBL" id="JAEPES010000006">
    <property type="protein sequence ID" value="MBK4348974.1"/>
    <property type="molecule type" value="Genomic_DNA"/>
</dbReference>
<dbReference type="Proteomes" id="UP000636458">
    <property type="component" value="Unassembled WGS sequence"/>
</dbReference>
<proteinExistence type="predicted"/>
<evidence type="ECO:0000259" key="1">
    <source>
        <dbReference type="Pfam" id="PF13474"/>
    </source>
</evidence>
<keyword evidence="3" id="KW-1185">Reference proteome</keyword>
<gene>
    <name evidence="2" type="ORF">IV501_15170</name>
</gene>
<dbReference type="Gene3D" id="3.10.450.50">
    <property type="match status" value="1"/>
</dbReference>
<dbReference type="Pfam" id="PF13474">
    <property type="entry name" value="SnoaL_3"/>
    <property type="match status" value="1"/>
</dbReference>
<evidence type="ECO:0000313" key="3">
    <source>
        <dbReference type="Proteomes" id="UP000636458"/>
    </source>
</evidence>
<sequence>MSDQNSDVTALLTTYSAAAYAKDVDLFMTSYADDVRVFDLWGSWLITGAATWRESIAGWFGSLGDERVIVDFEDIEIAVGGDLAALNGLVQYSAESTSGERLRQMTNRITWTLARRNGAWLITHEHTSAPVDEATGKVILSHSTAPR</sequence>
<name>A0A934SVW2_9MICO</name>
<dbReference type="SUPFAM" id="SSF54427">
    <property type="entry name" value="NTF2-like"/>
    <property type="match status" value="1"/>
</dbReference>
<accession>A0A934SVW2</accession>
<organism evidence="2 3">
    <name type="scientific">Lacisediminihabitans changchengi</name>
    <dbReference type="NCBI Taxonomy" id="2787634"/>
    <lineage>
        <taxon>Bacteria</taxon>
        <taxon>Bacillati</taxon>
        <taxon>Actinomycetota</taxon>
        <taxon>Actinomycetes</taxon>
        <taxon>Micrococcales</taxon>
        <taxon>Microbacteriaceae</taxon>
        <taxon>Lacisediminihabitans</taxon>
    </lineage>
</organism>
<evidence type="ECO:0000313" key="2">
    <source>
        <dbReference type="EMBL" id="MBK4348974.1"/>
    </source>
</evidence>
<protein>
    <submittedName>
        <fullName evidence="2">Nuclear transport factor 2 family protein</fullName>
    </submittedName>
</protein>